<dbReference type="HOGENOM" id="CLU_1132015_0_0_0"/>
<dbReference type="GO" id="GO:0015627">
    <property type="term" value="C:type II protein secretion system complex"/>
    <property type="evidence" value="ECO:0007669"/>
    <property type="project" value="TreeGrafter"/>
</dbReference>
<accession>E1IAV0</accession>
<keyword evidence="2" id="KW-1133">Transmembrane helix</keyword>
<keyword evidence="2" id="KW-0812">Transmembrane</keyword>
<dbReference type="OrthoDB" id="9790239at2"/>
<evidence type="ECO:0008006" key="5">
    <source>
        <dbReference type="Google" id="ProtNLM"/>
    </source>
</evidence>
<dbReference type="Gene3D" id="1.10.150.320">
    <property type="entry name" value="Photosystem II 12 kDa extrinsic protein"/>
    <property type="match status" value="1"/>
</dbReference>
<dbReference type="eggNOG" id="COG1555">
    <property type="taxonomic scope" value="Bacteria"/>
</dbReference>
<keyword evidence="4" id="KW-1185">Reference proteome</keyword>
<evidence type="ECO:0000313" key="3">
    <source>
        <dbReference type="EMBL" id="EFO81706.1"/>
    </source>
</evidence>
<evidence type="ECO:0000256" key="1">
    <source>
        <dbReference type="SAM" id="MobiDB-lite"/>
    </source>
</evidence>
<name>E1IAV0_9CHLR</name>
<evidence type="ECO:0000256" key="2">
    <source>
        <dbReference type="SAM" id="Phobius"/>
    </source>
</evidence>
<proteinExistence type="predicted"/>
<dbReference type="eggNOG" id="COG4932">
    <property type="taxonomic scope" value="Bacteria"/>
</dbReference>
<dbReference type="InterPro" id="IPR010994">
    <property type="entry name" value="RuvA_2-like"/>
</dbReference>
<dbReference type="STRING" id="765420.OSCT_0451"/>
<evidence type="ECO:0000313" key="4">
    <source>
        <dbReference type="Proteomes" id="UP000054010"/>
    </source>
</evidence>
<gene>
    <name evidence="3" type="ORF">OSCT_0451</name>
</gene>
<dbReference type="Pfam" id="PF12836">
    <property type="entry name" value="HHH_3"/>
    <property type="match status" value="1"/>
</dbReference>
<reference evidence="3 4" key="1">
    <citation type="journal article" date="2011" name="J. Bacteriol.">
        <title>Draft genome sequence of the anoxygenic filamentous phototrophic bacterium Oscillochloris trichoides subsp. DG-6.</title>
        <authorList>
            <person name="Kuznetsov B.B."/>
            <person name="Ivanovsky R.N."/>
            <person name="Keppen O.I."/>
            <person name="Sukhacheva M.V."/>
            <person name="Bumazhkin B.K."/>
            <person name="Patutina E.O."/>
            <person name="Beletsky A.V."/>
            <person name="Mardanov A.V."/>
            <person name="Baslerov R.V."/>
            <person name="Panteleeva A.N."/>
            <person name="Kolganova T.V."/>
            <person name="Ravin N.V."/>
            <person name="Skryabin K.G."/>
        </authorList>
    </citation>
    <scope>NUCLEOTIDE SEQUENCE [LARGE SCALE GENOMIC DNA]</scope>
    <source>
        <strain evidence="3 4">DG-6</strain>
    </source>
</reference>
<dbReference type="InterPro" id="IPR051675">
    <property type="entry name" value="Endo/Exo/Phosphatase_dom_1"/>
</dbReference>
<dbReference type="SUPFAM" id="SSF47781">
    <property type="entry name" value="RuvA domain 2-like"/>
    <property type="match status" value="1"/>
</dbReference>
<sequence>MLQPRKIFWIGLAVGVGFAVWRWQQRQATEQSPATGPAHTPPAHPASAPLRNTTTVTTTSATGDSNNSAARRIQTTIHRGAPPAPKPAESLTSTAPDEVLPVAAAAPAPEAPAAEAEAPAAEAPAAEAEAPAAEAPAAEAEAPAAEAEAPAAEAEAPAAEAEAPAAEAEAPAAEAEAPAAEAEAPAAEAEAPAAEAEAPAAPAELVNINTADLQALIDLPGINESLARRIIAHRDEKGPFTSVDQLIDVSGIGHKNINIFRDLITV</sequence>
<keyword evidence="2" id="KW-0472">Membrane</keyword>
<dbReference type="Proteomes" id="UP000054010">
    <property type="component" value="Unassembled WGS sequence"/>
</dbReference>
<organism evidence="3 4">
    <name type="scientific">Oscillochloris trichoides DG-6</name>
    <dbReference type="NCBI Taxonomy" id="765420"/>
    <lineage>
        <taxon>Bacteria</taxon>
        <taxon>Bacillati</taxon>
        <taxon>Chloroflexota</taxon>
        <taxon>Chloroflexia</taxon>
        <taxon>Chloroflexales</taxon>
        <taxon>Chloroflexineae</taxon>
        <taxon>Oscillochloridaceae</taxon>
        <taxon>Oscillochloris</taxon>
    </lineage>
</organism>
<dbReference type="GO" id="GO:0015628">
    <property type="term" value="P:protein secretion by the type II secretion system"/>
    <property type="evidence" value="ECO:0007669"/>
    <property type="project" value="TreeGrafter"/>
</dbReference>
<dbReference type="PANTHER" id="PTHR21180:SF32">
    <property type="entry name" value="ENDONUCLEASE_EXONUCLEASE_PHOSPHATASE FAMILY DOMAIN-CONTAINING PROTEIN 1"/>
    <property type="match status" value="1"/>
</dbReference>
<protein>
    <recommendedName>
        <fullName evidence="5">Competence protein ComEA</fullName>
    </recommendedName>
</protein>
<dbReference type="PANTHER" id="PTHR21180">
    <property type="entry name" value="ENDONUCLEASE/EXONUCLEASE/PHOSPHATASE FAMILY DOMAIN-CONTAINING PROTEIN 1"/>
    <property type="match status" value="1"/>
</dbReference>
<feature type="region of interest" description="Disordered" evidence="1">
    <location>
        <begin position="106"/>
        <end position="198"/>
    </location>
</feature>
<dbReference type="AlphaFoldDB" id="E1IAV0"/>
<feature type="transmembrane region" description="Helical" evidence="2">
    <location>
        <begin position="7"/>
        <end position="23"/>
    </location>
</feature>
<comment type="caution">
    <text evidence="3">The sequence shown here is derived from an EMBL/GenBank/DDBJ whole genome shotgun (WGS) entry which is preliminary data.</text>
</comment>
<feature type="region of interest" description="Disordered" evidence="1">
    <location>
        <begin position="28"/>
        <end position="51"/>
    </location>
</feature>
<dbReference type="EMBL" id="ADVR01000007">
    <property type="protein sequence ID" value="EFO81706.1"/>
    <property type="molecule type" value="Genomic_DNA"/>
</dbReference>